<sequence length="62" mass="7056">MKSLAARQPNRRLFLWIGLLLMVGFIAGFVWGRAFGYAEGRKDTMRAIELKTTESQPNSRPT</sequence>
<evidence type="ECO:0000256" key="1">
    <source>
        <dbReference type="SAM" id="Phobius"/>
    </source>
</evidence>
<keyword evidence="3" id="KW-1185">Reference proteome</keyword>
<gene>
    <name evidence="2" type="ORF">SD10_11545</name>
</gene>
<keyword evidence="1" id="KW-0472">Membrane</keyword>
<keyword evidence="1" id="KW-1133">Transmembrane helix</keyword>
<organism evidence="2 3">
    <name type="scientific">Spirosoma radiotolerans</name>
    <dbReference type="NCBI Taxonomy" id="1379870"/>
    <lineage>
        <taxon>Bacteria</taxon>
        <taxon>Pseudomonadati</taxon>
        <taxon>Bacteroidota</taxon>
        <taxon>Cytophagia</taxon>
        <taxon>Cytophagales</taxon>
        <taxon>Cytophagaceae</taxon>
        <taxon>Spirosoma</taxon>
    </lineage>
</organism>
<proteinExistence type="predicted"/>
<dbReference type="STRING" id="1379870.SD10_11545"/>
<feature type="transmembrane region" description="Helical" evidence="1">
    <location>
        <begin position="12"/>
        <end position="31"/>
    </location>
</feature>
<dbReference type="KEGG" id="srd:SD10_11545"/>
<dbReference type="PATRIC" id="fig|1379870.5.peg.2509"/>
<keyword evidence="1" id="KW-0812">Transmembrane</keyword>
<evidence type="ECO:0000313" key="3">
    <source>
        <dbReference type="Proteomes" id="UP000033054"/>
    </source>
</evidence>
<dbReference type="HOGENOM" id="CLU_2901971_0_0_10"/>
<accession>A0A0E3ZW10</accession>
<evidence type="ECO:0000313" key="2">
    <source>
        <dbReference type="EMBL" id="AKD55443.1"/>
    </source>
</evidence>
<dbReference type="Proteomes" id="UP000033054">
    <property type="component" value="Chromosome"/>
</dbReference>
<protein>
    <submittedName>
        <fullName evidence="2">Uncharacterized protein</fullName>
    </submittedName>
</protein>
<dbReference type="AlphaFoldDB" id="A0A0E3ZW10"/>
<name>A0A0E3ZW10_9BACT</name>
<reference evidence="2 3" key="1">
    <citation type="journal article" date="2014" name="Curr. Microbiol.">
        <title>Spirosoma radiotolerans sp. nov., a gamma-radiation-resistant bacterium isolated from gamma ray-irradiated soil.</title>
        <authorList>
            <person name="Lee J.J."/>
            <person name="Srinivasan S."/>
            <person name="Lim S."/>
            <person name="Joe M."/>
            <person name="Im S."/>
            <person name="Bae S.I."/>
            <person name="Park K.R."/>
            <person name="Han J.H."/>
            <person name="Park S.H."/>
            <person name="Joo B.M."/>
            <person name="Park S.J."/>
            <person name="Kim M.K."/>
        </authorList>
    </citation>
    <scope>NUCLEOTIDE SEQUENCE [LARGE SCALE GENOMIC DNA]</scope>
    <source>
        <strain evidence="2 3">DG5A</strain>
    </source>
</reference>
<dbReference type="RefSeq" id="WP_046573938.1">
    <property type="nucleotide sequence ID" value="NZ_CP010429.1"/>
</dbReference>
<dbReference type="EMBL" id="CP010429">
    <property type="protein sequence ID" value="AKD55443.1"/>
    <property type="molecule type" value="Genomic_DNA"/>
</dbReference>